<dbReference type="GO" id="GO:0009247">
    <property type="term" value="P:glycolipid biosynthetic process"/>
    <property type="evidence" value="ECO:0007669"/>
    <property type="project" value="InterPro"/>
</dbReference>
<dbReference type="GO" id="GO:0016758">
    <property type="term" value="F:hexosyltransferase activity"/>
    <property type="evidence" value="ECO:0007669"/>
    <property type="project" value="InterPro"/>
</dbReference>
<evidence type="ECO:0000256" key="1">
    <source>
        <dbReference type="ARBA" id="ARBA00004370"/>
    </source>
</evidence>
<dbReference type="InterPro" id="IPR009695">
    <property type="entry name" value="Diacylglyc_glucosyltr_N"/>
</dbReference>
<evidence type="ECO:0000313" key="8">
    <source>
        <dbReference type="Proteomes" id="UP000234748"/>
    </source>
</evidence>
<dbReference type="PANTHER" id="PTHR43025">
    <property type="entry name" value="MONOGALACTOSYLDIACYLGLYCEROL SYNTHASE"/>
    <property type="match status" value="1"/>
</dbReference>
<feature type="domain" description="Glycosyl transferase family 28 C-terminal" evidence="5">
    <location>
        <begin position="207"/>
        <end position="341"/>
    </location>
</feature>
<evidence type="ECO:0000259" key="6">
    <source>
        <dbReference type="Pfam" id="PF06925"/>
    </source>
</evidence>
<keyword evidence="4 7" id="KW-0808">Transferase</keyword>
<dbReference type="Pfam" id="PF04101">
    <property type="entry name" value="Glyco_tran_28_C"/>
    <property type="match status" value="1"/>
</dbReference>
<name>A0A2N5M6L8_9BACI</name>
<sequence length="376" mass="43556">MAYNPASKKILFLPFLQIPSGHHQVAAALMETINKEIETEKVDLLSYSYGKLEKFISAIYLKWIHSFPSLYNLIYKFSVCQNRSQSKRFPLYEILFMPFMKRLLKESNPDFIICTHALPSYLLNQIKERHGLKVPVLNIYTDYFIHDIWGIKHIDHHFVPSEIQKQFLLKLGVRAEQIYLTGIPVHLDIRESSNVMFAPVNPALLNILVSGGSLGAGELEKLINKLQECSAAHFYVLCGKNKGLYKKLSERKWSNIFPLEYISCRKKMNALYESMDAVISKPGGVTVSECLHKRKPMFVYHSLPGQEKINVENLKKLGLVFSMENWKKLSSIENELQNILKDPVQFNSFHNRVDFYHEQLHPHHPSKIVEDLLVKR</sequence>
<proteinExistence type="inferred from homology"/>
<organism evidence="7 8">
    <name type="scientific">Peribacillus deserti</name>
    <dbReference type="NCBI Taxonomy" id="673318"/>
    <lineage>
        <taxon>Bacteria</taxon>
        <taxon>Bacillati</taxon>
        <taxon>Bacillota</taxon>
        <taxon>Bacilli</taxon>
        <taxon>Bacillales</taxon>
        <taxon>Bacillaceae</taxon>
        <taxon>Peribacillus</taxon>
    </lineage>
</organism>
<feature type="domain" description="Diacylglycerol glucosyltransferase N-terminal" evidence="6">
    <location>
        <begin position="22"/>
        <end position="185"/>
    </location>
</feature>
<dbReference type="PANTHER" id="PTHR43025:SF3">
    <property type="entry name" value="MONOGALACTOSYLDIACYLGLYCEROL SYNTHASE 1, CHLOROPLASTIC"/>
    <property type="match status" value="1"/>
</dbReference>
<comment type="caution">
    <text evidence="7">The sequence shown here is derived from an EMBL/GenBank/DDBJ whole genome shotgun (WGS) entry which is preliminary data.</text>
</comment>
<evidence type="ECO:0000256" key="2">
    <source>
        <dbReference type="ARBA" id="ARBA00006962"/>
    </source>
</evidence>
<dbReference type="InterPro" id="IPR007235">
    <property type="entry name" value="Glyco_trans_28_C"/>
</dbReference>
<evidence type="ECO:0000256" key="4">
    <source>
        <dbReference type="ARBA" id="ARBA00022679"/>
    </source>
</evidence>
<dbReference type="GO" id="GO:0016020">
    <property type="term" value="C:membrane"/>
    <property type="evidence" value="ECO:0007669"/>
    <property type="project" value="UniProtKB-SubCell"/>
</dbReference>
<keyword evidence="3" id="KW-0328">Glycosyltransferase</keyword>
<comment type="similarity">
    <text evidence="2">Belongs to the glycosyltransferase 28 family.</text>
</comment>
<dbReference type="AlphaFoldDB" id="A0A2N5M6L8"/>
<dbReference type="Gene3D" id="3.40.50.2000">
    <property type="entry name" value="Glycogen Phosphorylase B"/>
    <property type="match status" value="2"/>
</dbReference>
<keyword evidence="8" id="KW-1185">Reference proteome</keyword>
<gene>
    <name evidence="7" type="ORF">CUU66_10085</name>
</gene>
<dbReference type="InterPro" id="IPR050519">
    <property type="entry name" value="Glycosyltransf_28_UgtP"/>
</dbReference>
<evidence type="ECO:0000256" key="3">
    <source>
        <dbReference type="ARBA" id="ARBA00022676"/>
    </source>
</evidence>
<comment type="subcellular location">
    <subcellularLocation>
        <location evidence="1">Membrane</location>
    </subcellularLocation>
</comment>
<dbReference type="RefSeq" id="WP_101641685.1">
    <property type="nucleotide sequence ID" value="NZ_PGUY01000030.1"/>
</dbReference>
<accession>A0A2N5M6L8</accession>
<dbReference type="SUPFAM" id="SSF53756">
    <property type="entry name" value="UDP-Glycosyltransferase/glycogen phosphorylase"/>
    <property type="match status" value="1"/>
</dbReference>
<dbReference type="Pfam" id="PF06925">
    <property type="entry name" value="MGDG_synth"/>
    <property type="match status" value="1"/>
</dbReference>
<evidence type="ECO:0000313" key="7">
    <source>
        <dbReference type="EMBL" id="PLT30014.1"/>
    </source>
</evidence>
<dbReference type="Proteomes" id="UP000234748">
    <property type="component" value="Unassembled WGS sequence"/>
</dbReference>
<evidence type="ECO:0000259" key="5">
    <source>
        <dbReference type="Pfam" id="PF04101"/>
    </source>
</evidence>
<dbReference type="EMBL" id="PGUY01000030">
    <property type="protein sequence ID" value="PLT30014.1"/>
    <property type="molecule type" value="Genomic_DNA"/>
</dbReference>
<protein>
    <submittedName>
        <fullName evidence="7">UDP-glucuronosyltransferase</fullName>
    </submittedName>
</protein>
<dbReference type="OrthoDB" id="9815663at2"/>
<reference evidence="7 8" key="1">
    <citation type="submission" date="2017-11" db="EMBL/GenBank/DDBJ databases">
        <title>Comparitive Functional Genomics of Dry Heat Resistant strains isolated from the Viking Spacecraft.</title>
        <authorList>
            <person name="Seuylemezian A."/>
            <person name="Cooper K."/>
            <person name="Vaishampayan P."/>
        </authorList>
    </citation>
    <scope>NUCLEOTIDE SEQUENCE [LARGE SCALE GENOMIC DNA]</scope>
    <source>
        <strain evidence="7 8">V1-29</strain>
    </source>
</reference>